<name>A0ABN7W3C6_GIGMA</name>
<gene>
    <name evidence="1" type="ORF">GMARGA_LOCUS26122</name>
</gene>
<dbReference type="EMBL" id="CAJVQB010029894">
    <property type="protein sequence ID" value="CAG8814757.1"/>
    <property type="molecule type" value="Genomic_DNA"/>
</dbReference>
<feature type="non-terminal residue" evidence="1">
    <location>
        <position position="1"/>
    </location>
</feature>
<organism evidence="1 2">
    <name type="scientific">Gigaspora margarita</name>
    <dbReference type="NCBI Taxonomy" id="4874"/>
    <lineage>
        <taxon>Eukaryota</taxon>
        <taxon>Fungi</taxon>
        <taxon>Fungi incertae sedis</taxon>
        <taxon>Mucoromycota</taxon>
        <taxon>Glomeromycotina</taxon>
        <taxon>Glomeromycetes</taxon>
        <taxon>Diversisporales</taxon>
        <taxon>Gigasporaceae</taxon>
        <taxon>Gigaspora</taxon>
    </lineage>
</organism>
<reference evidence="1 2" key="1">
    <citation type="submission" date="2021-06" db="EMBL/GenBank/DDBJ databases">
        <authorList>
            <person name="Kallberg Y."/>
            <person name="Tangrot J."/>
            <person name="Rosling A."/>
        </authorList>
    </citation>
    <scope>NUCLEOTIDE SEQUENCE [LARGE SCALE GENOMIC DNA]</scope>
    <source>
        <strain evidence="1 2">120-4 pot B 10/14</strain>
    </source>
</reference>
<evidence type="ECO:0000313" key="2">
    <source>
        <dbReference type="Proteomes" id="UP000789901"/>
    </source>
</evidence>
<evidence type="ECO:0000313" key="1">
    <source>
        <dbReference type="EMBL" id="CAG8814757.1"/>
    </source>
</evidence>
<proteinExistence type="predicted"/>
<accession>A0ABN7W3C6</accession>
<sequence length="89" mass="10010">EIDNITAQYLNTPLDIQGIFCLITSHIQVSTSSISLQTAIITIAQLSNNLKEFYSNVVAQKKVAKSKRSAEKELIELEFLYNNSSNIQY</sequence>
<keyword evidence="2" id="KW-1185">Reference proteome</keyword>
<protein>
    <submittedName>
        <fullName evidence="1">28023_t:CDS:1</fullName>
    </submittedName>
</protein>
<comment type="caution">
    <text evidence="1">The sequence shown here is derived from an EMBL/GenBank/DDBJ whole genome shotgun (WGS) entry which is preliminary data.</text>
</comment>
<dbReference type="Proteomes" id="UP000789901">
    <property type="component" value="Unassembled WGS sequence"/>
</dbReference>